<dbReference type="OrthoDB" id="249703at2759"/>
<dbReference type="eggNOG" id="ENOG502QPTG">
    <property type="taxonomic scope" value="Eukaryota"/>
</dbReference>
<dbReference type="PANTHER" id="PTHR22946">
    <property type="entry name" value="DIENELACTONE HYDROLASE DOMAIN-CONTAINING PROTEIN-RELATED"/>
    <property type="match status" value="1"/>
</dbReference>
<dbReference type="HOGENOM" id="CLU_034451_1_0_1"/>
<reference evidence="3 4" key="1">
    <citation type="submission" date="2012-10" db="EMBL/GenBank/DDBJ databases">
        <title>Genome sequencing and analysis of entomopathogenic fungi Beauveria bassiana D1-5.</title>
        <authorList>
            <person name="Li Q."/>
            <person name="Wang L."/>
            <person name="Zhang Z."/>
            <person name="Wang Q."/>
            <person name="Ren J."/>
            <person name="Wang M."/>
            <person name="Xu W."/>
            <person name="Wang J."/>
            <person name="Lu Y."/>
            <person name="Du Q."/>
            <person name="Sun Z."/>
        </authorList>
    </citation>
    <scope>NUCLEOTIDE SEQUENCE [LARGE SCALE GENOMIC DNA]</scope>
    <source>
        <strain evidence="3 4">D1-5</strain>
    </source>
</reference>
<dbReference type="Gene3D" id="1.20.1440.110">
    <property type="entry name" value="acylaminoacyl peptidase"/>
    <property type="match status" value="1"/>
</dbReference>
<dbReference type="GO" id="GO:0016787">
    <property type="term" value="F:hydrolase activity"/>
    <property type="evidence" value="ECO:0007669"/>
    <property type="project" value="UniProtKB-KW"/>
</dbReference>
<dbReference type="InterPro" id="IPR050261">
    <property type="entry name" value="FrsA_esterase"/>
</dbReference>
<dbReference type="AlphaFoldDB" id="A0A0A2VBQ6"/>
<dbReference type="STRING" id="1245745.A0A0A2VBQ6"/>
<dbReference type="InterPro" id="IPR000073">
    <property type="entry name" value="AB_hydrolase_1"/>
</dbReference>
<gene>
    <name evidence="3" type="ORF">BBAD15_g11009</name>
</gene>
<evidence type="ECO:0000256" key="1">
    <source>
        <dbReference type="ARBA" id="ARBA00038115"/>
    </source>
</evidence>
<sequence>MKLHSSTYTGAIFTALLQPRLASAAFDTSNSTMLLLSNDSTFNFDLLTALGESITGGGDVGPILGAAKEIEAGNMTSFVDVFYKLATDTRAQAQDPDNAADPINVRDTWLSAASYFRRADAYLHGNWSDPRINSIWAEQMEAFDKGLAALPIPGKRIRIPATQDNFTVEAIWYAASDSKDDKLPTMIIGNGFDAAQEDSYQNFVAPALARGWNCITYEGPGQPTVRRDQDLGFIPDWEKVGIPVVDYLLSEKKDVVDENRMVLVGNSLGAYLAARVAAFEPRLAATVLIDGVWDNYEAYIRELSPEMLSIYEAGNYSQFDDALLSARKAGELPTGAAWGIDHSLWAIHTHSPSDFFTKIKQYNVASFISKIKMPVFVGDAELESSYVGQPKKVADALGDWATLHTFKGVAGFHCQTGAGQELSRAVHAWLNKTLGKAGKGDCK</sequence>
<dbReference type="Proteomes" id="UP000030106">
    <property type="component" value="Unassembled WGS sequence"/>
</dbReference>
<evidence type="ECO:0000259" key="2">
    <source>
        <dbReference type="Pfam" id="PF12697"/>
    </source>
</evidence>
<keyword evidence="3" id="KW-0378">Hydrolase</keyword>
<comment type="caution">
    <text evidence="3">The sequence shown here is derived from an EMBL/GenBank/DDBJ whole genome shotgun (WGS) entry which is preliminary data.</text>
</comment>
<comment type="similarity">
    <text evidence="1">Belongs to the AB hydrolase superfamily. FUS2 hydrolase family.</text>
</comment>
<protein>
    <submittedName>
        <fullName evidence="3">2,6-dihydropseudooxynicotine hydrolase</fullName>
    </submittedName>
</protein>
<dbReference type="SUPFAM" id="SSF53474">
    <property type="entry name" value="alpha/beta-Hydrolases"/>
    <property type="match status" value="1"/>
</dbReference>
<evidence type="ECO:0000313" key="4">
    <source>
        <dbReference type="Proteomes" id="UP000030106"/>
    </source>
</evidence>
<dbReference type="PANTHER" id="PTHR22946:SF12">
    <property type="entry name" value="CONIDIAL PIGMENT BIOSYNTHESIS PROTEIN AYG1 (AFU_ORTHOLOGUE AFUA_2G17550)"/>
    <property type="match status" value="1"/>
</dbReference>
<organism evidence="3 4">
    <name type="scientific">Beauveria bassiana D1-5</name>
    <dbReference type="NCBI Taxonomy" id="1245745"/>
    <lineage>
        <taxon>Eukaryota</taxon>
        <taxon>Fungi</taxon>
        <taxon>Dikarya</taxon>
        <taxon>Ascomycota</taxon>
        <taxon>Pezizomycotina</taxon>
        <taxon>Sordariomycetes</taxon>
        <taxon>Hypocreomycetidae</taxon>
        <taxon>Hypocreales</taxon>
        <taxon>Cordycipitaceae</taxon>
        <taxon>Beauveria</taxon>
    </lineage>
</organism>
<feature type="domain" description="AB hydrolase-1" evidence="2">
    <location>
        <begin position="201"/>
        <end position="309"/>
    </location>
</feature>
<accession>A0A0A2VBQ6</accession>
<dbReference type="Pfam" id="PF12697">
    <property type="entry name" value="Abhydrolase_6"/>
    <property type="match status" value="1"/>
</dbReference>
<proteinExistence type="inferred from homology"/>
<evidence type="ECO:0000313" key="3">
    <source>
        <dbReference type="EMBL" id="KGQ03752.1"/>
    </source>
</evidence>
<name>A0A0A2VBQ6_BEABA</name>
<dbReference type="InterPro" id="IPR029058">
    <property type="entry name" value="AB_hydrolase_fold"/>
</dbReference>
<dbReference type="Gene3D" id="3.40.50.1820">
    <property type="entry name" value="alpha/beta hydrolase"/>
    <property type="match status" value="1"/>
</dbReference>
<dbReference type="EMBL" id="ANFO01001170">
    <property type="protein sequence ID" value="KGQ03752.1"/>
    <property type="molecule type" value="Genomic_DNA"/>
</dbReference>